<reference evidence="12 13" key="1">
    <citation type="submission" date="2016-07" db="EMBL/GenBank/DDBJ databases">
        <title>Pervasive Adenine N6-methylation of Active Genes in Fungi.</title>
        <authorList>
            <consortium name="DOE Joint Genome Institute"/>
            <person name="Mondo S.J."/>
            <person name="Dannebaum R.O."/>
            <person name="Kuo R.C."/>
            <person name="Labutti K."/>
            <person name="Haridas S."/>
            <person name="Kuo A."/>
            <person name="Salamov A."/>
            <person name="Ahrendt S.R."/>
            <person name="Lipzen A."/>
            <person name="Sullivan W."/>
            <person name="Andreopoulos W.B."/>
            <person name="Clum A."/>
            <person name="Lindquist E."/>
            <person name="Daum C."/>
            <person name="Ramamoorthy G.K."/>
            <person name="Gryganskyi A."/>
            <person name="Culley D."/>
            <person name="Magnuson J.K."/>
            <person name="James T.Y."/>
            <person name="O'Malley M.A."/>
            <person name="Stajich J.E."/>
            <person name="Spatafora J.W."/>
            <person name="Visel A."/>
            <person name="Grigoriev I.V."/>
        </authorList>
    </citation>
    <scope>NUCLEOTIDE SEQUENCE [LARGE SCALE GENOMIC DNA]</scope>
    <source>
        <strain evidence="12 13">CBS 115471</strain>
    </source>
</reference>
<dbReference type="Gene3D" id="2.60.120.780">
    <property type="entry name" value="PINIT domain"/>
    <property type="match status" value="1"/>
</dbReference>
<gene>
    <name evidence="12" type="ORF">BCR34DRAFT_621842</name>
</gene>
<dbReference type="AlphaFoldDB" id="A0A1Y2A596"/>
<accession>A0A1Y2A596</accession>
<dbReference type="Pfam" id="PF02891">
    <property type="entry name" value="zf-MIZ"/>
    <property type="match status" value="1"/>
</dbReference>
<dbReference type="InterPro" id="IPR013083">
    <property type="entry name" value="Znf_RING/FYVE/PHD"/>
</dbReference>
<dbReference type="InterPro" id="IPR038654">
    <property type="entry name" value="PINIT_sf"/>
</dbReference>
<comment type="similarity">
    <text evidence="2">Belongs to the PIAS family.</text>
</comment>
<feature type="region of interest" description="Disordered" evidence="9">
    <location>
        <begin position="393"/>
        <end position="430"/>
    </location>
</feature>
<dbReference type="GO" id="GO:0008270">
    <property type="term" value="F:zinc ion binding"/>
    <property type="evidence" value="ECO:0007669"/>
    <property type="project" value="UniProtKB-KW"/>
</dbReference>
<feature type="compositionally biased region" description="Polar residues" evidence="9">
    <location>
        <begin position="99"/>
        <end position="111"/>
    </location>
</feature>
<dbReference type="STRING" id="1231657.A0A1Y2A596"/>
<evidence type="ECO:0000256" key="2">
    <source>
        <dbReference type="ARBA" id="ARBA00005383"/>
    </source>
</evidence>
<comment type="caution">
    <text evidence="12">The sequence shown here is derived from an EMBL/GenBank/DDBJ whole genome shotgun (WGS) entry which is preliminary data.</text>
</comment>
<evidence type="ECO:0000256" key="3">
    <source>
        <dbReference type="ARBA" id="ARBA00022679"/>
    </source>
</evidence>
<dbReference type="UniPathway" id="UPA00886"/>
<evidence type="ECO:0000259" key="10">
    <source>
        <dbReference type="PROSITE" id="PS51044"/>
    </source>
</evidence>
<keyword evidence="5 8" id="KW-0863">Zinc-finger</keyword>
<dbReference type="Pfam" id="PF14324">
    <property type="entry name" value="PINIT"/>
    <property type="match status" value="1"/>
</dbReference>
<dbReference type="Gene3D" id="3.30.40.10">
    <property type="entry name" value="Zinc/RING finger domain, C3HC4 (zinc finger)"/>
    <property type="match status" value="1"/>
</dbReference>
<feature type="domain" description="SP-RING-type" evidence="10">
    <location>
        <begin position="310"/>
        <end position="391"/>
    </location>
</feature>
<keyword evidence="4" id="KW-0479">Metal-binding</keyword>
<keyword evidence="3" id="KW-0808">Transferase</keyword>
<dbReference type="Proteomes" id="UP000193144">
    <property type="component" value="Unassembled WGS sequence"/>
</dbReference>
<evidence type="ECO:0000256" key="9">
    <source>
        <dbReference type="SAM" id="MobiDB-lite"/>
    </source>
</evidence>
<comment type="pathway">
    <text evidence="1">Protein modification; protein sumoylation.</text>
</comment>
<feature type="compositionally biased region" description="Low complexity" evidence="9">
    <location>
        <begin position="578"/>
        <end position="587"/>
    </location>
</feature>
<evidence type="ECO:0000259" key="11">
    <source>
        <dbReference type="PROSITE" id="PS51466"/>
    </source>
</evidence>
<dbReference type="InterPro" id="IPR031141">
    <property type="entry name" value="SIZ1/2_SP-RING"/>
</dbReference>
<feature type="compositionally biased region" description="Low complexity" evidence="9">
    <location>
        <begin position="518"/>
        <end position="532"/>
    </location>
</feature>
<evidence type="ECO:0000256" key="1">
    <source>
        <dbReference type="ARBA" id="ARBA00004718"/>
    </source>
</evidence>
<feature type="region of interest" description="Disordered" evidence="9">
    <location>
        <begin position="80"/>
        <end position="113"/>
    </location>
</feature>
<dbReference type="InterPro" id="IPR004181">
    <property type="entry name" value="Znf_MIZ"/>
</dbReference>
<evidence type="ECO:0000256" key="6">
    <source>
        <dbReference type="ARBA" id="ARBA00022786"/>
    </source>
</evidence>
<evidence type="ECO:0000256" key="4">
    <source>
        <dbReference type="ARBA" id="ARBA00022723"/>
    </source>
</evidence>
<name>A0A1Y2A596_9PLEO</name>
<dbReference type="GO" id="GO:0061665">
    <property type="term" value="F:SUMO ligase activity"/>
    <property type="evidence" value="ECO:0007669"/>
    <property type="project" value="TreeGrafter"/>
</dbReference>
<evidence type="ECO:0000256" key="7">
    <source>
        <dbReference type="ARBA" id="ARBA00022833"/>
    </source>
</evidence>
<keyword evidence="7" id="KW-0862">Zinc</keyword>
<sequence length="587" mass="64995">MASGGASITQLANTLSARSKTLINTHLKKICKEEGQIVSGNKPQLQARVLARTLHARPIPCAVVDGDMAKLQRLRYRLQNEGNAPPPALNTPPQPGLSSPISSSNFPNMANGQAGYANRASYTPYQQPQPRELQHKSPSISPFRESPFYEIREMFMKDMILEVSPSHRQSLNRNIILQPEMCARLRGDSTLRLLLFSAVEQPLGQFNQLLDIAFPSQVEVRINGDEVKANYKGLKNKPGSTRPADITEYVRKTAHYRNTLSMTYALTQKKYNVFIYLVKKHSVDDLAQRITQRNVITKQTVINEMLKKANDPDIEVSATNMSLKDPISTLRITVPCRSSLCNHNQCFDAASFLQLQEQAPTWQCPVCNKTVSFEGLAVDQYVQQILDSVPKGTDQVTIEPNGEWTYGNKADNQSHRNGSNSNHGDESDDDLVEIPDYRVSAIKSEAVHTPLSMTRTPPLSSREASTAPRTGQKRKSEVIDLTLSDEEEAPRPAKKVAYHTPTSNPDHSRRPQLPSFGSMSASSRAMSVSSRSQAPAQDYNSVPAGVLPIPTRSPNFLQNSGPYHQPPPRYGYPGQGSGSYPTYGNTP</sequence>
<protein>
    <submittedName>
        <fullName evidence="12">PINIT domain-domain-containing protein</fullName>
    </submittedName>
</protein>
<dbReference type="GO" id="GO:0016925">
    <property type="term" value="P:protein sumoylation"/>
    <property type="evidence" value="ECO:0007669"/>
    <property type="project" value="UniProtKB-UniPathway"/>
</dbReference>
<keyword evidence="13" id="KW-1185">Reference proteome</keyword>
<proteinExistence type="inferred from homology"/>
<dbReference type="PANTHER" id="PTHR10782:SF4">
    <property type="entry name" value="TONALLI, ISOFORM E"/>
    <property type="match status" value="1"/>
</dbReference>
<feature type="region of interest" description="Disordered" evidence="9">
    <location>
        <begin position="443"/>
        <end position="587"/>
    </location>
</feature>
<evidence type="ECO:0000313" key="13">
    <source>
        <dbReference type="Proteomes" id="UP000193144"/>
    </source>
</evidence>
<feature type="compositionally biased region" description="Polar residues" evidence="9">
    <location>
        <begin position="451"/>
        <end position="469"/>
    </location>
</feature>
<feature type="domain" description="PINIT" evidence="11">
    <location>
        <begin position="134"/>
        <end position="281"/>
    </location>
</feature>
<dbReference type="EMBL" id="MCFA01000011">
    <property type="protein sequence ID" value="ORY17688.1"/>
    <property type="molecule type" value="Genomic_DNA"/>
</dbReference>
<dbReference type="GO" id="GO:0000785">
    <property type="term" value="C:chromatin"/>
    <property type="evidence" value="ECO:0007669"/>
    <property type="project" value="TreeGrafter"/>
</dbReference>
<evidence type="ECO:0000256" key="5">
    <source>
        <dbReference type="ARBA" id="ARBA00022771"/>
    </source>
</evidence>
<dbReference type="PANTHER" id="PTHR10782">
    <property type="entry name" value="ZINC FINGER MIZ DOMAIN-CONTAINING PROTEIN"/>
    <property type="match status" value="1"/>
</dbReference>
<dbReference type="CDD" id="cd16792">
    <property type="entry name" value="SP-RING_Siz-like"/>
    <property type="match status" value="1"/>
</dbReference>
<organism evidence="12 13">
    <name type="scientific">Clohesyomyces aquaticus</name>
    <dbReference type="NCBI Taxonomy" id="1231657"/>
    <lineage>
        <taxon>Eukaryota</taxon>
        <taxon>Fungi</taxon>
        <taxon>Dikarya</taxon>
        <taxon>Ascomycota</taxon>
        <taxon>Pezizomycotina</taxon>
        <taxon>Dothideomycetes</taxon>
        <taxon>Pleosporomycetidae</taxon>
        <taxon>Pleosporales</taxon>
        <taxon>Lindgomycetaceae</taxon>
        <taxon>Clohesyomyces</taxon>
    </lineage>
</organism>
<dbReference type="PROSITE" id="PS51044">
    <property type="entry name" value="ZF_SP_RING"/>
    <property type="match status" value="1"/>
</dbReference>
<dbReference type="InterPro" id="IPR023321">
    <property type="entry name" value="PINIT"/>
</dbReference>
<dbReference type="OrthoDB" id="28127at2759"/>
<keyword evidence="6" id="KW-0833">Ubl conjugation pathway</keyword>
<feature type="compositionally biased region" description="Pro residues" evidence="9">
    <location>
        <begin position="84"/>
        <end position="95"/>
    </location>
</feature>
<dbReference type="PROSITE" id="PS51466">
    <property type="entry name" value="PINIT"/>
    <property type="match status" value="1"/>
</dbReference>
<evidence type="ECO:0000256" key="8">
    <source>
        <dbReference type="PROSITE-ProRule" id="PRU00452"/>
    </source>
</evidence>
<evidence type="ECO:0000313" key="12">
    <source>
        <dbReference type="EMBL" id="ORY17688.1"/>
    </source>
</evidence>